<evidence type="ECO:0000256" key="1">
    <source>
        <dbReference type="ARBA" id="ARBA00023016"/>
    </source>
</evidence>
<evidence type="ECO:0000256" key="4">
    <source>
        <dbReference type="SAM" id="MobiDB-lite"/>
    </source>
</evidence>
<dbReference type="CDD" id="cd06526">
    <property type="entry name" value="metazoan_ACD"/>
    <property type="match status" value="1"/>
</dbReference>
<gene>
    <name evidence="6" type="ORF">V5799_000161</name>
</gene>
<name>A0AAQ4D3V0_AMBAM</name>
<sequence length="245" mass="27049">MQVQTISMARKARWTCAVTGVGASSRLRQDIPTAHPRLFFLAAPPVAARRHSSRPGLARTTATAPPPRKTSQAEPATRSTDSMSTYRARPAGSEFTTVRHRVTPGGGIVTTTTTTTTTPRRIIRDVSLDGMDADPFFARDVSRPSRVKDLEEFKVSFDIGLHFKPDDLSVKTRAGMVFITAKRTDGNITREFDRKVPLPDGVDPLTVRALLSPTGVLTIKSPRNLSSRYTSNIYERHVPVRMSLY</sequence>
<feature type="domain" description="SHSP" evidence="5">
    <location>
        <begin position="135"/>
        <end position="243"/>
    </location>
</feature>
<feature type="compositionally biased region" description="Polar residues" evidence="4">
    <location>
        <begin position="69"/>
        <end position="85"/>
    </location>
</feature>
<keyword evidence="1" id="KW-0346">Stress response</keyword>
<dbReference type="Proteomes" id="UP001321473">
    <property type="component" value="Unassembled WGS sequence"/>
</dbReference>
<evidence type="ECO:0000256" key="2">
    <source>
        <dbReference type="PROSITE-ProRule" id="PRU00285"/>
    </source>
</evidence>
<dbReference type="GO" id="GO:0009408">
    <property type="term" value="P:response to heat"/>
    <property type="evidence" value="ECO:0007669"/>
    <property type="project" value="TreeGrafter"/>
</dbReference>
<keyword evidence="7" id="KW-1185">Reference proteome</keyword>
<dbReference type="GO" id="GO:0042026">
    <property type="term" value="P:protein refolding"/>
    <property type="evidence" value="ECO:0007669"/>
    <property type="project" value="TreeGrafter"/>
</dbReference>
<evidence type="ECO:0000256" key="3">
    <source>
        <dbReference type="RuleBase" id="RU003616"/>
    </source>
</evidence>
<feature type="region of interest" description="Disordered" evidence="4">
    <location>
        <begin position="49"/>
        <end position="93"/>
    </location>
</feature>
<dbReference type="EMBL" id="JARKHS020035539">
    <property type="protein sequence ID" value="KAK8757140.1"/>
    <property type="molecule type" value="Genomic_DNA"/>
</dbReference>
<evidence type="ECO:0000313" key="6">
    <source>
        <dbReference type="EMBL" id="KAK8757140.1"/>
    </source>
</evidence>
<evidence type="ECO:0000313" key="7">
    <source>
        <dbReference type="Proteomes" id="UP001321473"/>
    </source>
</evidence>
<dbReference type="SUPFAM" id="SSF49764">
    <property type="entry name" value="HSP20-like chaperones"/>
    <property type="match status" value="1"/>
</dbReference>
<reference evidence="6 7" key="1">
    <citation type="journal article" date="2023" name="Arcadia Sci">
        <title>De novo assembly of a long-read Amblyomma americanum tick genome.</title>
        <authorList>
            <person name="Chou S."/>
            <person name="Poskanzer K.E."/>
            <person name="Rollins M."/>
            <person name="Thuy-Boun P.S."/>
        </authorList>
    </citation>
    <scope>NUCLEOTIDE SEQUENCE [LARGE SCALE GENOMIC DNA]</scope>
    <source>
        <strain evidence="6">F_SG_1</strain>
        <tissue evidence="6">Salivary glands</tissue>
    </source>
</reference>
<protein>
    <recommendedName>
        <fullName evidence="5">SHSP domain-containing protein</fullName>
    </recommendedName>
</protein>
<dbReference type="GO" id="GO:0005737">
    <property type="term" value="C:cytoplasm"/>
    <property type="evidence" value="ECO:0007669"/>
    <property type="project" value="TreeGrafter"/>
</dbReference>
<comment type="caution">
    <text evidence="6">The sequence shown here is derived from an EMBL/GenBank/DDBJ whole genome shotgun (WGS) entry which is preliminary data.</text>
</comment>
<comment type="similarity">
    <text evidence="2 3">Belongs to the small heat shock protein (HSP20) family.</text>
</comment>
<dbReference type="Pfam" id="PF00011">
    <property type="entry name" value="HSP20"/>
    <property type="match status" value="1"/>
</dbReference>
<dbReference type="GO" id="GO:0051082">
    <property type="term" value="F:unfolded protein binding"/>
    <property type="evidence" value="ECO:0007669"/>
    <property type="project" value="TreeGrafter"/>
</dbReference>
<dbReference type="InterPro" id="IPR001436">
    <property type="entry name" value="Alpha-crystallin/sHSP_animal"/>
</dbReference>
<dbReference type="GO" id="GO:0005634">
    <property type="term" value="C:nucleus"/>
    <property type="evidence" value="ECO:0007669"/>
    <property type="project" value="TreeGrafter"/>
</dbReference>
<dbReference type="InterPro" id="IPR008978">
    <property type="entry name" value="HSP20-like_chaperone"/>
</dbReference>
<dbReference type="InterPro" id="IPR002068">
    <property type="entry name" value="A-crystallin/Hsp20_dom"/>
</dbReference>
<proteinExistence type="inferred from homology"/>
<dbReference type="AlphaFoldDB" id="A0AAQ4D3V0"/>
<accession>A0AAQ4D3V0</accession>
<dbReference type="Gene3D" id="2.60.40.790">
    <property type="match status" value="1"/>
</dbReference>
<evidence type="ECO:0000259" key="5">
    <source>
        <dbReference type="PROSITE" id="PS01031"/>
    </source>
</evidence>
<dbReference type="PANTHER" id="PTHR45640:SF13">
    <property type="entry name" value="HEAT SHOCK PROTEIN 22-RELATED"/>
    <property type="match status" value="1"/>
</dbReference>
<organism evidence="6 7">
    <name type="scientific">Amblyomma americanum</name>
    <name type="common">Lone star tick</name>
    <dbReference type="NCBI Taxonomy" id="6943"/>
    <lineage>
        <taxon>Eukaryota</taxon>
        <taxon>Metazoa</taxon>
        <taxon>Ecdysozoa</taxon>
        <taxon>Arthropoda</taxon>
        <taxon>Chelicerata</taxon>
        <taxon>Arachnida</taxon>
        <taxon>Acari</taxon>
        <taxon>Parasitiformes</taxon>
        <taxon>Ixodida</taxon>
        <taxon>Ixodoidea</taxon>
        <taxon>Ixodidae</taxon>
        <taxon>Amblyomminae</taxon>
        <taxon>Amblyomma</taxon>
    </lineage>
</organism>
<dbReference type="PROSITE" id="PS01031">
    <property type="entry name" value="SHSP"/>
    <property type="match status" value="1"/>
</dbReference>
<dbReference type="PANTHER" id="PTHR45640">
    <property type="entry name" value="HEAT SHOCK PROTEIN HSP-12.2-RELATED"/>
    <property type="match status" value="1"/>
</dbReference>